<dbReference type="Proteomes" id="UP001595767">
    <property type="component" value="Unassembled WGS sequence"/>
</dbReference>
<evidence type="ECO:0000313" key="2">
    <source>
        <dbReference type="EMBL" id="MFC4123793.1"/>
    </source>
</evidence>
<organism evidence="2 3">
    <name type="scientific">Nocardia rhizosphaerae</name>
    <dbReference type="NCBI Taxonomy" id="1691571"/>
    <lineage>
        <taxon>Bacteria</taxon>
        <taxon>Bacillati</taxon>
        <taxon>Actinomycetota</taxon>
        <taxon>Actinomycetes</taxon>
        <taxon>Mycobacteriales</taxon>
        <taxon>Nocardiaceae</taxon>
        <taxon>Nocardia</taxon>
    </lineage>
</organism>
<dbReference type="InterPro" id="IPR043831">
    <property type="entry name" value="DUF5808"/>
</dbReference>
<dbReference type="RefSeq" id="WP_378544774.1">
    <property type="nucleotide sequence ID" value="NZ_JBHSBA010000003.1"/>
</dbReference>
<keyword evidence="3" id="KW-1185">Reference proteome</keyword>
<sequence length="65" mass="7801">MTDTDDERVPAPQGTFAGMPYDWRRPTVARLKARYWNPDDPRVFTPKAFGWGYDLNVYRLLHWRE</sequence>
<name>A0ABV8KZ76_9NOCA</name>
<evidence type="ECO:0000259" key="1">
    <source>
        <dbReference type="Pfam" id="PF19124"/>
    </source>
</evidence>
<accession>A0ABV8KZ76</accession>
<gene>
    <name evidence="2" type="ORF">ACFOW8_02480</name>
</gene>
<evidence type="ECO:0000313" key="3">
    <source>
        <dbReference type="Proteomes" id="UP001595767"/>
    </source>
</evidence>
<proteinExistence type="predicted"/>
<feature type="domain" description="DUF5808" evidence="1">
    <location>
        <begin position="38"/>
        <end position="63"/>
    </location>
</feature>
<dbReference type="EMBL" id="JBHSBA010000003">
    <property type="protein sequence ID" value="MFC4123793.1"/>
    <property type="molecule type" value="Genomic_DNA"/>
</dbReference>
<reference evidence="3" key="1">
    <citation type="journal article" date="2019" name="Int. J. Syst. Evol. Microbiol.">
        <title>The Global Catalogue of Microorganisms (GCM) 10K type strain sequencing project: providing services to taxonomists for standard genome sequencing and annotation.</title>
        <authorList>
            <consortium name="The Broad Institute Genomics Platform"/>
            <consortium name="The Broad Institute Genome Sequencing Center for Infectious Disease"/>
            <person name="Wu L."/>
            <person name="Ma J."/>
        </authorList>
    </citation>
    <scope>NUCLEOTIDE SEQUENCE [LARGE SCALE GENOMIC DNA]</scope>
    <source>
        <strain evidence="3">CGMCC 4.7204</strain>
    </source>
</reference>
<dbReference type="Pfam" id="PF19124">
    <property type="entry name" value="DUF5808"/>
    <property type="match status" value="1"/>
</dbReference>
<protein>
    <submittedName>
        <fullName evidence="2">DUF5808 domain-containing protein</fullName>
    </submittedName>
</protein>
<comment type="caution">
    <text evidence="2">The sequence shown here is derived from an EMBL/GenBank/DDBJ whole genome shotgun (WGS) entry which is preliminary data.</text>
</comment>